<keyword evidence="9" id="KW-0240">DNA-directed RNA polymerase</keyword>
<evidence type="ECO:0000256" key="3">
    <source>
        <dbReference type="ARBA" id="ARBA00023082"/>
    </source>
</evidence>
<protein>
    <submittedName>
        <fullName evidence="9">DNA-directed RNA polymerase specialized sigma24 family protein</fullName>
    </submittedName>
</protein>
<name>A0A7W4TML8_KINRA</name>
<dbReference type="GO" id="GO:0000428">
    <property type="term" value="C:DNA-directed RNA polymerase complex"/>
    <property type="evidence" value="ECO:0007669"/>
    <property type="project" value="UniProtKB-KW"/>
</dbReference>
<dbReference type="Pfam" id="PF08281">
    <property type="entry name" value="Sigma70_r4_2"/>
    <property type="match status" value="1"/>
</dbReference>
<dbReference type="Pfam" id="PF04542">
    <property type="entry name" value="Sigma70_r2"/>
    <property type="match status" value="1"/>
</dbReference>
<comment type="caution">
    <text evidence="9">The sequence shown here is derived from an EMBL/GenBank/DDBJ whole genome shotgun (WGS) entry which is preliminary data.</text>
</comment>
<dbReference type="InterPro" id="IPR013249">
    <property type="entry name" value="RNA_pol_sigma70_r4_t2"/>
</dbReference>
<keyword evidence="3" id="KW-0731">Sigma factor</keyword>
<keyword evidence="2" id="KW-0805">Transcription regulation</keyword>
<feature type="compositionally biased region" description="Low complexity" evidence="6">
    <location>
        <begin position="79"/>
        <end position="88"/>
    </location>
</feature>
<keyword evidence="5" id="KW-0804">Transcription</keyword>
<evidence type="ECO:0000256" key="6">
    <source>
        <dbReference type="SAM" id="MobiDB-lite"/>
    </source>
</evidence>
<dbReference type="Proteomes" id="UP000533269">
    <property type="component" value="Unassembled WGS sequence"/>
</dbReference>
<keyword evidence="4" id="KW-0238">DNA-binding</keyword>
<dbReference type="PANTHER" id="PTHR43133:SF50">
    <property type="entry name" value="ECF RNA POLYMERASE SIGMA FACTOR SIGM"/>
    <property type="match status" value="1"/>
</dbReference>
<dbReference type="InterPro" id="IPR039425">
    <property type="entry name" value="RNA_pol_sigma-70-like"/>
</dbReference>
<dbReference type="SUPFAM" id="SSF88946">
    <property type="entry name" value="Sigma2 domain of RNA polymerase sigma factors"/>
    <property type="match status" value="1"/>
</dbReference>
<evidence type="ECO:0000256" key="5">
    <source>
        <dbReference type="ARBA" id="ARBA00023163"/>
    </source>
</evidence>
<comment type="similarity">
    <text evidence="1">Belongs to the sigma-70 factor family. ECF subfamily.</text>
</comment>
<dbReference type="InterPro" id="IPR036388">
    <property type="entry name" value="WH-like_DNA-bd_sf"/>
</dbReference>
<dbReference type="SUPFAM" id="SSF88659">
    <property type="entry name" value="Sigma3 and sigma4 domains of RNA polymerase sigma factors"/>
    <property type="match status" value="1"/>
</dbReference>
<dbReference type="GO" id="GO:0016987">
    <property type="term" value="F:sigma factor activity"/>
    <property type="evidence" value="ECO:0007669"/>
    <property type="project" value="UniProtKB-KW"/>
</dbReference>
<evidence type="ECO:0000313" key="9">
    <source>
        <dbReference type="EMBL" id="MBB2901746.1"/>
    </source>
</evidence>
<evidence type="ECO:0000259" key="7">
    <source>
        <dbReference type="Pfam" id="PF04542"/>
    </source>
</evidence>
<proteinExistence type="inferred from homology"/>
<dbReference type="CDD" id="cd06171">
    <property type="entry name" value="Sigma70_r4"/>
    <property type="match status" value="1"/>
</dbReference>
<evidence type="ECO:0000313" key="10">
    <source>
        <dbReference type="Proteomes" id="UP000533269"/>
    </source>
</evidence>
<evidence type="ECO:0000256" key="1">
    <source>
        <dbReference type="ARBA" id="ARBA00010641"/>
    </source>
</evidence>
<reference evidence="9 10" key="2">
    <citation type="submission" date="2020-08" db="EMBL/GenBank/DDBJ databases">
        <authorList>
            <person name="Partida-Martinez L."/>
            <person name="Huntemann M."/>
            <person name="Clum A."/>
            <person name="Wang J."/>
            <person name="Palaniappan K."/>
            <person name="Ritter S."/>
            <person name="Chen I.-M."/>
            <person name="Stamatis D."/>
            <person name="Reddy T."/>
            <person name="O'Malley R."/>
            <person name="Daum C."/>
            <person name="Shapiro N."/>
            <person name="Ivanova N."/>
            <person name="Kyrpides N."/>
            <person name="Woyke T."/>
        </authorList>
    </citation>
    <scope>NUCLEOTIDE SEQUENCE [LARGE SCALE GENOMIC DNA]</scope>
    <source>
        <strain evidence="9 10">AS2.23</strain>
    </source>
</reference>
<reference evidence="9 10" key="1">
    <citation type="submission" date="2020-08" db="EMBL/GenBank/DDBJ databases">
        <title>The Agave Microbiome: Exploring the role of microbial communities in plant adaptations to desert environments.</title>
        <authorList>
            <person name="Partida-Martinez L.P."/>
        </authorList>
    </citation>
    <scope>NUCLEOTIDE SEQUENCE [LARGE SCALE GENOMIC DNA]</scope>
    <source>
        <strain evidence="9 10">AS2.23</strain>
    </source>
</reference>
<feature type="domain" description="RNA polymerase sigma factor 70 region 4 type 2" evidence="8">
    <location>
        <begin position="97"/>
        <end position="149"/>
    </location>
</feature>
<dbReference type="GO" id="GO:0003677">
    <property type="term" value="F:DNA binding"/>
    <property type="evidence" value="ECO:0007669"/>
    <property type="project" value="UniProtKB-KW"/>
</dbReference>
<gene>
    <name evidence="9" type="ORF">FHR75_002561</name>
</gene>
<dbReference type="Gene3D" id="1.10.1740.10">
    <property type="match status" value="1"/>
</dbReference>
<accession>A0A7W4TML8</accession>
<dbReference type="InterPro" id="IPR007627">
    <property type="entry name" value="RNA_pol_sigma70_r2"/>
</dbReference>
<dbReference type="RefSeq" id="WP_183391737.1">
    <property type="nucleotide sequence ID" value="NZ_JACHVY010000002.1"/>
</dbReference>
<feature type="domain" description="RNA polymerase sigma-70 region 2" evidence="7">
    <location>
        <begin position="11"/>
        <end position="48"/>
    </location>
</feature>
<dbReference type="AlphaFoldDB" id="A0A7W4TML8"/>
<feature type="region of interest" description="Disordered" evidence="6">
    <location>
        <begin position="71"/>
        <end position="94"/>
    </location>
</feature>
<organism evidence="9 10">
    <name type="scientific">Kineococcus radiotolerans</name>
    <dbReference type="NCBI Taxonomy" id="131568"/>
    <lineage>
        <taxon>Bacteria</taxon>
        <taxon>Bacillati</taxon>
        <taxon>Actinomycetota</taxon>
        <taxon>Actinomycetes</taxon>
        <taxon>Kineosporiales</taxon>
        <taxon>Kineosporiaceae</taxon>
        <taxon>Kineococcus</taxon>
    </lineage>
</organism>
<evidence type="ECO:0000256" key="2">
    <source>
        <dbReference type="ARBA" id="ARBA00023015"/>
    </source>
</evidence>
<dbReference type="InterPro" id="IPR013325">
    <property type="entry name" value="RNA_pol_sigma_r2"/>
</dbReference>
<dbReference type="GO" id="GO:0006352">
    <property type="term" value="P:DNA-templated transcription initiation"/>
    <property type="evidence" value="ECO:0007669"/>
    <property type="project" value="InterPro"/>
</dbReference>
<sequence length="157" mass="16659">MSQGFEEFVVRRGPALQRLARGLVPDPADAADVVEEVLARALLGWRRIGDGADPVVQVDRMLVRESAARRRRMVRGRRPPAAVTVPPGAGNGPDDRDALFAAVRALPPAQRAAVALRHLDGLSDERIAAVLGTTPAAVRADADRGLAALRARVPSPS</sequence>
<dbReference type="EMBL" id="JACHVY010000002">
    <property type="protein sequence ID" value="MBB2901746.1"/>
    <property type="molecule type" value="Genomic_DNA"/>
</dbReference>
<evidence type="ECO:0000256" key="4">
    <source>
        <dbReference type="ARBA" id="ARBA00023125"/>
    </source>
</evidence>
<dbReference type="Gene3D" id="1.10.10.10">
    <property type="entry name" value="Winged helix-like DNA-binding domain superfamily/Winged helix DNA-binding domain"/>
    <property type="match status" value="1"/>
</dbReference>
<dbReference type="InterPro" id="IPR013324">
    <property type="entry name" value="RNA_pol_sigma_r3/r4-like"/>
</dbReference>
<dbReference type="PANTHER" id="PTHR43133">
    <property type="entry name" value="RNA POLYMERASE ECF-TYPE SIGMA FACTO"/>
    <property type="match status" value="1"/>
</dbReference>
<evidence type="ECO:0000259" key="8">
    <source>
        <dbReference type="Pfam" id="PF08281"/>
    </source>
</evidence>